<dbReference type="Pfam" id="PF16367">
    <property type="entry name" value="RRM_7"/>
    <property type="match status" value="1"/>
</dbReference>
<dbReference type="Proteomes" id="UP000887565">
    <property type="component" value="Unplaced"/>
</dbReference>
<evidence type="ECO:0000259" key="1">
    <source>
        <dbReference type="Pfam" id="PF16367"/>
    </source>
</evidence>
<dbReference type="GO" id="GO:0005737">
    <property type="term" value="C:cytoplasm"/>
    <property type="evidence" value="ECO:0007669"/>
    <property type="project" value="TreeGrafter"/>
</dbReference>
<dbReference type="AlphaFoldDB" id="A0A915HEK1"/>
<protein>
    <submittedName>
        <fullName evidence="3">RRM domain-containing protein</fullName>
    </submittedName>
</protein>
<reference evidence="3" key="1">
    <citation type="submission" date="2022-11" db="UniProtKB">
        <authorList>
            <consortium name="WormBaseParasite"/>
        </authorList>
    </citation>
    <scope>IDENTIFICATION</scope>
</reference>
<accession>A0A915HEK1</accession>
<dbReference type="GO" id="GO:0000900">
    <property type="term" value="F:mRNA regulatory element binding translation repressor activity"/>
    <property type="evidence" value="ECO:0007669"/>
    <property type="project" value="TreeGrafter"/>
</dbReference>
<dbReference type="GO" id="GO:0043022">
    <property type="term" value="F:ribosome binding"/>
    <property type="evidence" value="ECO:0007669"/>
    <property type="project" value="TreeGrafter"/>
</dbReference>
<dbReference type="InterPro" id="IPR012677">
    <property type="entry name" value="Nucleotide-bd_a/b_plait_sf"/>
</dbReference>
<evidence type="ECO:0000313" key="2">
    <source>
        <dbReference type="Proteomes" id="UP000887565"/>
    </source>
</evidence>
<dbReference type="PANTHER" id="PTHR12566">
    <property type="entry name" value="CYTOPLASMIC POLYADENYLATION ELEMENT BINDING PROTEIN CPEB"/>
    <property type="match status" value="1"/>
</dbReference>
<dbReference type="GO" id="GO:0043005">
    <property type="term" value="C:neuron projection"/>
    <property type="evidence" value="ECO:0007669"/>
    <property type="project" value="TreeGrafter"/>
</dbReference>
<proteinExistence type="predicted"/>
<dbReference type="InterPro" id="IPR034819">
    <property type="entry name" value="CPEB"/>
</dbReference>
<evidence type="ECO:0000313" key="3">
    <source>
        <dbReference type="WBParaSite" id="nRc.2.0.1.t00011-RA"/>
    </source>
</evidence>
<dbReference type="WBParaSite" id="nRc.2.0.1.t00011-RA">
    <property type="protein sequence ID" value="nRc.2.0.1.t00011-RA"/>
    <property type="gene ID" value="nRc.2.0.1.g00011"/>
</dbReference>
<organism evidence="2 3">
    <name type="scientific">Romanomermis culicivorax</name>
    <name type="common">Nematode worm</name>
    <dbReference type="NCBI Taxonomy" id="13658"/>
    <lineage>
        <taxon>Eukaryota</taxon>
        <taxon>Metazoa</taxon>
        <taxon>Ecdysozoa</taxon>
        <taxon>Nematoda</taxon>
        <taxon>Enoplea</taxon>
        <taxon>Dorylaimia</taxon>
        <taxon>Mermithida</taxon>
        <taxon>Mermithoidea</taxon>
        <taxon>Mermithidae</taxon>
        <taxon>Romanomermis</taxon>
    </lineage>
</organism>
<dbReference type="GO" id="GO:0045202">
    <property type="term" value="C:synapse"/>
    <property type="evidence" value="ECO:0007669"/>
    <property type="project" value="TreeGrafter"/>
</dbReference>
<sequence>MKSLIYEYFDSGQDKETATYNGYAFLIFELEGSVHMLLNSCSREGDKYFLAVSSPTMKCKSVQLRPWVLSDANFVVNPNLPLDARKTVFVGGVPRPLKACWG</sequence>
<feature type="domain" description="RRM" evidence="1">
    <location>
        <begin position="16"/>
        <end position="66"/>
    </location>
</feature>
<dbReference type="Gene3D" id="3.30.70.330">
    <property type="match status" value="1"/>
</dbReference>
<name>A0A915HEK1_ROMCU</name>
<dbReference type="GO" id="GO:0008135">
    <property type="term" value="F:translation factor activity, RNA binding"/>
    <property type="evidence" value="ECO:0007669"/>
    <property type="project" value="TreeGrafter"/>
</dbReference>
<keyword evidence="2" id="KW-1185">Reference proteome</keyword>
<dbReference type="InterPro" id="IPR000504">
    <property type="entry name" value="RRM_dom"/>
</dbReference>
<dbReference type="GO" id="GO:2000766">
    <property type="term" value="P:negative regulation of cytoplasmic translation"/>
    <property type="evidence" value="ECO:0007669"/>
    <property type="project" value="TreeGrafter"/>
</dbReference>
<dbReference type="GO" id="GO:0005634">
    <property type="term" value="C:nucleus"/>
    <property type="evidence" value="ECO:0007669"/>
    <property type="project" value="TreeGrafter"/>
</dbReference>
<dbReference type="GO" id="GO:0003730">
    <property type="term" value="F:mRNA 3'-UTR binding"/>
    <property type="evidence" value="ECO:0007669"/>
    <property type="project" value="InterPro"/>
</dbReference>
<dbReference type="PANTHER" id="PTHR12566:SF12">
    <property type="entry name" value="TRANSLATIONAL REGULATOR ORB2"/>
    <property type="match status" value="1"/>
</dbReference>